<comment type="caution">
    <text evidence="10">The sequence shown here is derived from an EMBL/GenBank/DDBJ whole genome shotgun (WGS) entry which is preliminary data.</text>
</comment>
<dbReference type="PROSITE" id="PS00292">
    <property type="entry name" value="CYCLINS"/>
    <property type="match status" value="1"/>
</dbReference>
<dbReference type="FunFam" id="1.10.472.10:FF:000167">
    <property type="entry name" value="Mitotic cyclin 6"/>
    <property type="match status" value="1"/>
</dbReference>
<keyword evidence="4 7" id="KW-0195">Cyclin</keyword>
<feature type="domain" description="Cyclin-like" evidence="8">
    <location>
        <begin position="265"/>
        <end position="349"/>
    </location>
</feature>
<dbReference type="PANTHER" id="PTHR10177">
    <property type="entry name" value="CYCLINS"/>
    <property type="match status" value="1"/>
</dbReference>
<dbReference type="InterPro" id="IPR006671">
    <property type="entry name" value="Cyclin_N"/>
</dbReference>
<reference evidence="10 11" key="1">
    <citation type="submission" date="2020-10" db="EMBL/GenBank/DDBJ databases">
        <title>Plant Genome Project.</title>
        <authorList>
            <person name="Zhang R.-G."/>
        </authorList>
    </citation>
    <scope>NUCLEOTIDE SEQUENCE [LARGE SCALE GENOMIC DNA]</scope>
    <source>
        <strain evidence="10">FAFU-HL-1</strain>
        <tissue evidence="10">Leaf</tissue>
    </source>
</reference>
<organism evidence="10 11">
    <name type="scientific">Salix dunnii</name>
    <dbReference type="NCBI Taxonomy" id="1413687"/>
    <lineage>
        <taxon>Eukaryota</taxon>
        <taxon>Viridiplantae</taxon>
        <taxon>Streptophyta</taxon>
        <taxon>Embryophyta</taxon>
        <taxon>Tracheophyta</taxon>
        <taxon>Spermatophyta</taxon>
        <taxon>Magnoliopsida</taxon>
        <taxon>eudicotyledons</taxon>
        <taxon>Gunneridae</taxon>
        <taxon>Pentapetalae</taxon>
        <taxon>rosids</taxon>
        <taxon>fabids</taxon>
        <taxon>Malpighiales</taxon>
        <taxon>Salicaceae</taxon>
        <taxon>Saliceae</taxon>
        <taxon>Salix</taxon>
    </lineage>
</organism>
<dbReference type="SMART" id="SM00385">
    <property type="entry name" value="CYCLIN"/>
    <property type="match status" value="2"/>
</dbReference>
<evidence type="ECO:0000259" key="9">
    <source>
        <dbReference type="SMART" id="SM01332"/>
    </source>
</evidence>
<dbReference type="InterPro" id="IPR004367">
    <property type="entry name" value="Cyclin_C-dom"/>
</dbReference>
<dbReference type="Pfam" id="PF02984">
    <property type="entry name" value="Cyclin_C"/>
    <property type="match status" value="1"/>
</dbReference>
<feature type="domain" description="Cyclin C-terminal" evidence="9">
    <location>
        <begin position="358"/>
        <end position="478"/>
    </location>
</feature>
<evidence type="ECO:0000256" key="7">
    <source>
        <dbReference type="RuleBase" id="RU000383"/>
    </source>
</evidence>
<dbReference type="Proteomes" id="UP000657918">
    <property type="component" value="Unassembled WGS sequence"/>
</dbReference>
<dbReference type="GO" id="GO:0051301">
    <property type="term" value="P:cell division"/>
    <property type="evidence" value="ECO:0007669"/>
    <property type="project" value="UniProtKB-KW"/>
</dbReference>
<dbReference type="CDD" id="cd20562">
    <property type="entry name" value="CYCLIN_AtCycA_like_rpt1"/>
    <property type="match status" value="1"/>
</dbReference>
<dbReference type="Gene3D" id="1.10.472.10">
    <property type="entry name" value="Cyclin-like"/>
    <property type="match status" value="2"/>
</dbReference>
<sequence length="485" mass="54620">MNKENSTVAKLEEPTTRITRARAKASGTSVGLFPATKPSFKQDQKHLLRAKTKRAASDENKSCSTSVAGLKHKRRAVLKDVTNILCANSHLNCNNATKQHTRKQARKCPRNKNEVVATLISMEISSAQQDPKEKLAEELSKIRMGEAQDFTSPAKLEDKQQSDCYGTGGGVADPRLLIPLSTKTSGVERSLKKEDREISEKLDTSVGVSVVDIDSNIKDPQLCCLYAPDIYNNICAKELDQRPSIDYMEKLQRDISPTMRGILIDWLVEVSEEYMLVPDTLYLTVNLIDRFLSQNYIEKQRLQLLGVTCMLIASKYEEICVPKVEEFCVITDNTYTRGEVLKMESQVLNFLHFQLSVPTTKSFLRRFIQAAQASSKVPCVEMEFLANYLAELTLVEYNFLKLLPSLVAASAVFLARWTLDQSDHPWNSTLEHYTSYTASELKTTVLALEDLQLNTNGCCLNAIRDKYRQQKVDLSHGLLGHESTY</sequence>
<dbReference type="Pfam" id="PF00134">
    <property type="entry name" value="Cyclin_N"/>
    <property type="match status" value="1"/>
</dbReference>
<accession>A0A835MII9</accession>
<keyword evidence="11" id="KW-1185">Reference proteome</keyword>
<evidence type="ECO:0000313" key="10">
    <source>
        <dbReference type="EMBL" id="KAF9662181.1"/>
    </source>
</evidence>
<keyword evidence="5" id="KW-0131">Cell cycle</keyword>
<feature type="domain" description="Cyclin-like" evidence="8">
    <location>
        <begin position="362"/>
        <end position="450"/>
    </location>
</feature>
<evidence type="ECO:0000313" key="11">
    <source>
        <dbReference type="Proteomes" id="UP000657918"/>
    </source>
</evidence>
<keyword evidence="3" id="KW-0132">Cell division</keyword>
<dbReference type="GO" id="GO:0016538">
    <property type="term" value="F:cyclin-dependent protein serine/threonine kinase regulator activity"/>
    <property type="evidence" value="ECO:0007669"/>
    <property type="project" value="InterPro"/>
</dbReference>
<dbReference type="AlphaFoldDB" id="A0A835MII9"/>
<protein>
    <recommendedName>
        <fullName evidence="6">B-like cyclin</fullName>
    </recommendedName>
</protein>
<dbReference type="EMBL" id="JADGMS010000018">
    <property type="protein sequence ID" value="KAF9662181.1"/>
    <property type="molecule type" value="Genomic_DNA"/>
</dbReference>
<evidence type="ECO:0000256" key="6">
    <source>
        <dbReference type="ARBA" id="ARBA00032263"/>
    </source>
</evidence>
<dbReference type="GO" id="GO:0044772">
    <property type="term" value="P:mitotic cell cycle phase transition"/>
    <property type="evidence" value="ECO:0007669"/>
    <property type="project" value="InterPro"/>
</dbReference>
<proteinExistence type="inferred from homology"/>
<evidence type="ECO:0000259" key="8">
    <source>
        <dbReference type="SMART" id="SM00385"/>
    </source>
</evidence>
<dbReference type="OrthoDB" id="5590282at2759"/>
<evidence type="ECO:0000256" key="1">
    <source>
        <dbReference type="ARBA" id="ARBA00006955"/>
    </source>
</evidence>
<comment type="similarity">
    <text evidence="1">Belongs to the cyclin family. Cyclin AB subfamily.</text>
</comment>
<evidence type="ECO:0000256" key="2">
    <source>
        <dbReference type="ARBA" id="ARBA00011177"/>
    </source>
</evidence>
<dbReference type="InterPro" id="IPR013763">
    <property type="entry name" value="Cyclin-like_dom"/>
</dbReference>
<dbReference type="FunFam" id="1.10.472.10:FF:000013">
    <property type="entry name" value="Cyclin A1"/>
    <property type="match status" value="1"/>
</dbReference>
<gene>
    <name evidence="10" type="ORF">SADUNF_Sadunf18G0026600</name>
</gene>
<evidence type="ECO:0000256" key="5">
    <source>
        <dbReference type="ARBA" id="ARBA00023306"/>
    </source>
</evidence>
<evidence type="ECO:0000256" key="3">
    <source>
        <dbReference type="ARBA" id="ARBA00022618"/>
    </source>
</evidence>
<comment type="subunit">
    <text evidence="2">Interacts with the CDC2 protein kinase to form a serine/threonine kinase holoenzyme complex also known as maturation promoting factor (MPF). The cyclin subunit imparts substrate specificity to the complex.</text>
</comment>
<dbReference type="PIRSF" id="PIRSF001771">
    <property type="entry name" value="Cyclin_A_B_D_E"/>
    <property type="match status" value="1"/>
</dbReference>
<dbReference type="SMART" id="SM01332">
    <property type="entry name" value="Cyclin_C"/>
    <property type="match status" value="1"/>
</dbReference>
<name>A0A835MII9_9ROSI</name>
<dbReference type="InterPro" id="IPR036915">
    <property type="entry name" value="Cyclin-like_sf"/>
</dbReference>
<evidence type="ECO:0000256" key="4">
    <source>
        <dbReference type="ARBA" id="ARBA00023127"/>
    </source>
</evidence>
<dbReference type="SUPFAM" id="SSF47954">
    <property type="entry name" value="Cyclin-like"/>
    <property type="match status" value="2"/>
</dbReference>
<dbReference type="CDD" id="cd20506">
    <property type="entry name" value="CYCLIN_AtCycA-like_rpt2"/>
    <property type="match status" value="1"/>
</dbReference>
<dbReference type="InterPro" id="IPR048258">
    <property type="entry name" value="Cyclins_cyclin-box"/>
</dbReference>
<dbReference type="InterPro" id="IPR039361">
    <property type="entry name" value="Cyclin"/>
</dbReference>
<dbReference type="InterPro" id="IPR046965">
    <property type="entry name" value="Cyclin_A/B-like"/>
</dbReference>